<keyword evidence="2" id="KW-1133">Transmembrane helix</keyword>
<organism evidence="3 4">
    <name type="scientific">Roseiconus lacunae</name>
    <dbReference type="NCBI Taxonomy" id="2605694"/>
    <lineage>
        <taxon>Bacteria</taxon>
        <taxon>Pseudomonadati</taxon>
        <taxon>Planctomycetota</taxon>
        <taxon>Planctomycetia</taxon>
        <taxon>Pirellulales</taxon>
        <taxon>Pirellulaceae</taxon>
        <taxon>Roseiconus</taxon>
    </lineage>
</organism>
<proteinExistence type="predicted"/>
<gene>
    <name evidence="3" type="ORF">QTN89_10720</name>
</gene>
<evidence type="ECO:0000313" key="3">
    <source>
        <dbReference type="EMBL" id="MDM4015905.1"/>
    </source>
</evidence>
<sequence length="114" mass="12624">MILGFTPLTIQFSFFEIQEKWLIRRVWADANPTKMTKNGLHALTVDGANLTLGPLLYGLGAFLLFVVIAIALFIFRILVLRQANRSNVSASVQDTPEANQLHLENPYQPPGATG</sequence>
<keyword evidence="2" id="KW-0812">Transmembrane</keyword>
<name>A0ABT7PHE0_9BACT</name>
<evidence type="ECO:0000256" key="1">
    <source>
        <dbReference type="SAM" id="MobiDB-lite"/>
    </source>
</evidence>
<reference evidence="3 4" key="1">
    <citation type="submission" date="2023-06" db="EMBL/GenBank/DDBJ databases">
        <title>Roseiconus lacunae JC819 isolated from Gulf of Mannar region, Tamil Nadu.</title>
        <authorList>
            <person name="Pk S."/>
            <person name="Ch S."/>
            <person name="Ch V.R."/>
        </authorList>
    </citation>
    <scope>NUCLEOTIDE SEQUENCE [LARGE SCALE GENOMIC DNA]</scope>
    <source>
        <strain evidence="3 4">JC819</strain>
    </source>
</reference>
<protein>
    <submittedName>
        <fullName evidence="3">Uncharacterized protein</fullName>
    </submittedName>
</protein>
<feature type="transmembrane region" description="Helical" evidence="2">
    <location>
        <begin position="55"/>
        <end position="79"/>
    </location>
</feature>
<dbReference type="EMBL" id="JASZZN010000007">
    <property type="protein sequence ID" value="MDM4015905.1"/>
    <property type="molecule type" value="Genomic_DNA"/>
</dbReference>
<keyword evidence="4" id="KW-1185">Reference proteome</keyword>
<keyword evidence="2" id="KW-0472">Membrane</keyword>
<dbReference type="Proteomes" id="UP001239462">
    <property type="component" value="Unassembled WGS sequence"/>
</dbReference>
<evidence type="ECO:0000256" key="2">
    <source>
        <dbReference type="SAM" id="Phobius"/>
    </source>
</evidence>
<feature type="region of interest" description="Disordered" evidence="1">
    <location>
        <begin position="91"/>
        <end position="114"/>
    </location>
</feature>
<comment type="caution">
    <text evidence="3">The sequence shown here is derived from an EMBL/GenBank/DDBJ whole genome shotgun (WGS) entry which is preliminary data.</text>
</comment>
<evidence type="ECO:0000313" key="4">
    <source>
        <dbReference type="Proteomes" id="UP001239462"/>
    </source>
</evidence>
<accession>A0ABT7PHE0</accession>
<dbReference type="RefSeq" id="WP_289163461.1">
    <property type="nucleotide sequence ID" value="NZ_JASZZN010000007.1"/>
</dbReference>